<proteinExistence type="predicted"/>
<dbReference type="AlphaFoldDB" id="A0A645CDY4"/>
<name>A0A645CDY4_9ZZZZ</name>
<comment type="caution">
    <text evidence="1">The sequence shown here is derived from an EMBL/GenBank/DDBJ whole genome shotgun (WGS) entry which is preliminary data.</text>
</comment>
<dbReference type="EMBL" id="VSSQ01026440">
    <property type="protein sequence ID" value="MPM75157.1"/>
    <property type="molecule type" value="Genomic_DNA"/>
</dbReference>
<protein>
    <submittedName>
        <fullName evidence="1">Uncharacterized protein</fullName>
    </submittedName>
</protein>
<organism evidence="1">
    <name type="scientific">bioreactor metagenome</name>
    <dbReference type="NCBI Taxonomy" id="1076179"/>
    <lineage>
        <taxon>unclassified sequences</taxon>
        <taxon>metagenomes</taxon>
        <taxon>ecological metagenomes</taxon>
    </lineage>
</organism>
<reference evidence="1" key="1">
    <citation type="submission" date="2019-08" db="EMBL/GenBank/DDBJ databases">
        <authorList>
            <person name="Kucharzyk K."/>
            <person name="Murdoch R.W."/>
            <person name="Higgins S."/>
            <person name="Loffler F."/>
        </authorList>
    </citation>
    <scope>NUCLEOTIDE SEQUENCE</scope>
</reference>
<sequence>MEGNQIGRFADAADRQGVADQANRAIGVKGRGDEAGFRFQRPQLIADLRLADNQTLDAQLQRVADHIRLIAADDNAVFVVEQQILAGGGQSDGHFAGDTVNLLAGFVEDLSLDDGQEVVQRNVADLGIADGRHIIGRDVSGGEHSEQRSVLVGDGDGGDIGVLMNNMPRPADGDAGVQQGRGVVFQIAHLGPHVLEQHGGSKVEAVQNGLRLIVDPTETRRCVFPVAQRITQGGIGHGGDNRIRVGIAVPSNIDGVHANMFLSLCGRGGPLQFMMNLLYYIPLDVTRKTTRNIS</sequence>
<gene>
    <name evidence="1" type="ORF">SDC9_122148</name>
</gene>
<accession>A0A645CDY4</accession>
<evidence type="ECO:0000313" key="1">
    <source>
        <dbReference type="EMBL" id="MPM75157.1"/>
    </source>
</evidence>